<accession>A0ABN8N6A6</accession>
<proteinExistence type="predicted"/>
<feature type="region of interest" description="Disordered" evidence="1">
    <location>
        <begin position="90"/>
        <end position="123"/>
    </location>
</feature>
<organism evidence="3 4">
    <name type="scientific">Porites evermanni</name>
    <dbReference type="NCBI Taxonomy" id="104178"/>
    <lineage>
        <taxon>Eukaryota</taxon>
        <taxon>Metazoa</taxon>
        <taxon>Cnidaria</taxon>
        <taxon>Anthozoa</taxon>
        <taxon>Hexacorallia</taxon>
        <taxon>Scleractinia</taxon>
        <taxon>Fungiina</taxon>
        <taxon>Poritidae</taxon>
        <taxon>Porites</taxon>
    </lineage>
</organism>
<feature type="chain" id="PRO_5046176807" evidence="2">
    <location>
        <begin position="22"/>
        <end position="210"/>
    </location>
</feature>
<feature type="compositionally biased region" description="Basic and acidic residues" evidence="1">
    <location>
        <begin position="90"/>
        <end position="122"/>
    </location>
</feature>
<evidence type="ECO:0000256" key="1">
    <source>
        <dbReference type="SAM" id="MobiDB-lite"/>
    </source>
</evidence>
<dbReference type="EMBL" id="CALNXI010000733">
    <property type="protein sequence ID" value="CAH3041970.1"/>
    <property type="molecule type" value="Genomic_DNA"/>
</dbReference>
<feature type="region of interest" description="Disordered" evidence="1">
    <location>
        <begin position="138"/>
        <end position="171"/>
    </location>
</feature>
<evidence type="ECO:0000313" key="4">
    <source>
        <dbReference type="Proteomes" id="UP001159427"/>
    </source>
</evidence>
<evidence type="ECO:0000313" key="3">
    <source>
        <dbReference type="EMBL" id="CAH3041970.1"/>
    </source>
</evidence>
<feature type="region of interest" description="Disordered" evidence="1">
    <location>
        <begin position="27"/>
        <end position="68"/>
    </location>
</feature>
<keyword evidence="2" id="KW-0732">Signal</keyword>
<protein>
    <submittedName>
        <fullName evidence="3">Uncharacterized protein</fullName>
    </submittedName>
</protein>
<dbReference type="Proteomes" id="UP001159427">
    <property type="component" value="Unassembled WGS sequence"/>
</dbReference>
<gene>
    <name evidence="3" type="ORF">PEVE_00040381</name>
</gene>
<reference evidence="3 4" key="1">
    <citation type="submission" date="2022-05" db="EMBL/GenBank/DDBJ databases">
        <authorList>
            <consortium name="Genoscope - CEA"/>
            <person name="William W."/>
        </authorList>
    </citation>
    <scope>NUCLEOTIDE SEQUENCE [LARGE SCALE GENOMIC DNA]</scope>
</reference>
<evidence type="ECO:0000256" key="2">
    <source>
        <dbReference type="SAM" id="SignalP"/>
    </source>
</evidence>
<feature type="signal peptide" evidence="2">
    <location>
        <begin position="1"/>
        <end position="21"/>
    </location>
</feature>
<name>A0ABN8N6A6_9CNID</name>
<sequence>MSKLVVVLLFAAYLSVDFTSGSSIYRQTEDESSMHSQQDDGDRRSTSNLDKYVDSLSDEKSDDQESKDSLMTRFVNNIADRVDTAHKLWNEAQRDSSQGKDYSDAHSSFRTEADPESDEAKKSTLVGSFLEGLRASASHARSYMNNEETGKDKETNEDEANSSPYLSSEKLPYLAKNTQNGFKRAMKSYLGTDDIFSYYVKRQESNPART</sequence>
<keyword evidence="4" id="KW-1185">Reference proteome</keyword>
<comment type="caution">
    <text evidence="3">The sequence shown here is derived from an EMBL/GenBank/DDBJ whole genome shotgun (WGS) entry which is preliminary data.</text>
</comment>